<dbReference type="STRING" id="360412.LARV_01134"/>
<dbReference type="PANTHER" id="PTHR36444">
    <property type="entry name" value="TRANSCRIPTIONAL REGULATOR PROTEIN YOBU-RELATED"/>
    <property type="match status" value="1"/>
</dbReference>
<proteinExistence type="predicted"/>
<evidence type="ECO:0000313" key="2">
    <source>
        <dbReference type="EMBL" id="GAP13381.1"/>
    </source>
</evidence>
<keyword evidence="3" id="KW-1185">Reference proteome</keyword>
<dbReference type="PANTHER" id="PTHR36444:SF3">
    <property type="entry name" value="TRANSCRIPTIONAL ACTIVATOR, PUTATIVE-RELATED"/>
    <property type="match status" value="1"/>
</dbReference>
<sequence length="168" mass="19234">MVKYRIVDRPAFEVVGWKTWITGPDNQQFGRFWEKCREDGLFKKFAELGRQRPGLQTRGTPLGISCVDEDPTKRNFYYMIAIEKPAQEIPTGLEVRGVPAAQWAVFECHGKVPESIVEAEMFAFQEWLPASGYIHAHAPEMEVYFPGNDGQSENSYCEFWLPVEPVQG</sequence>
<feature type="domain" description="AraC effector-binding" evidence="1">
    <location>
        <begin position="2"/>
        <end position="164"/>
    </location>
</feature>
<dbReference type="SMART" id="SM00871">
    <property type="entry name" value="AraC_E_bind"/>
    <property type="match status" value="1"/>
</dbReference>
<protein>
    <submittedName>
        <fullName evidence="2">Uncharacterized protein conserved in bacteria</fullName>
    </submittedName>
</protein>
<dbReference type="EMBL" id="DF967972">
    <property type="protein sequence ID" value="GAP13381.1"/>
    <property type="molecule type" value="Genomic_DNA"/>
</dbReference>
<gene>
    <name evidence="2" type="ORF">LARV_01134</name>
</gene>
<evidence type="ECO:0000259" key="1">
    <source>
        <dbReference type="SMART" id="SM00871"/>
    </source>
</evidence>
<dbReference type="InterPro" id="IPR011256">
    <property type="entry name" value="Reg_factor_effector_dom_sf"/>
</dbReference>
<dbReference type="AlphaFoldDB" id="A0A0S7BHW4"/>
<dbReference type="SUPFAM" id="SSF55136">
    <property type="entry name" value="Probable bacterial effector-binding domain"/>
    <property type="match status" value="1"/>
</dbReference>
<evidence type="ECO:0000313" key="3">
    <source>
        <dbReference type="Proteomes" id="UP000055060"/>
    </source>
</evidence>
<dbReference type="InterPro" id="IPR029441">
    <property type="entry name" value="Cass2"/>
</dbReference>
<dbReference type="Proteomes" id="UP000055060">
    <property type="component" value="Unassembled WGS sequence"/>
</dbReference>
<dbReference type="Pfam" id="PF14526">
    <property type="entry name" value="Cass2"/>
    <property type="match status" value="1"/>
</dbReference>
<dbReference type="InterPro" id="IPR053182">
    <property type="entry name" value="YobU-like_regulator"/>
</dbReference>
<dbReference type="OrthoDB" id="9801123at2"/>
<accession>A0A0S7BHW4</accession>
<reference evidence="2" key="1">
    <citation type="submission" date="2015-07" db="EMBL/GenBank/DDBJ databases">
        <title>Draft Genome Sequences of Anaerolinea thermolimosa IMO-1, Bellilinea caldifistulae GOMI-1, Leptolinea tardivitalis YMTK-2, Levilinea saccharolytica KIBI-1,Longilinea arvoryzae KOME-1, Previously Described as Members of the Anaerolineaceae (Chloroflexi).</title>
        <authorList>
            <person name="Sekiguchi Y."/>
            <person name="Ohashi A."/>
            <person name="Matsuura N."/>
            <person name="Tourlousse M.D."/>
        </authorList>
    </citation>
    <scope>NUCLEOTIDE SEQUENCE [LARGE SCALE GENOMIC DNA]</scope>
    <source>
        <strain evidence="2">KOME-1</strain>
    </source>
</reference>
<name>A0A0S7BHW4_9CHLR</name>
<dbReference type="InterPro" id="IPR010499">
    <property type="entry name" value="AraC_E-bd"/>
</dbReference>
<dbReference type="Gene3D" id="3.20.80.10">
    <property type="entry name" value="Regulatory factor, effector binding domain"/>
    <property type="match status" value="1"/>
</dbReference>
<organism evidence="2">
    <name type="scientific">Longilinea arvoryzae</name>
    <dbReference type="NCBI Taxonomy" id="360412"/>
    <lineage>
        <taxon>Bacteria</taxon>
        <taxon>Bacillati</taxon>
        <taxon>Chloroflexota</taxon>
        <taxon>Anaerolineae</taxon>
        <taxon>Anaerolineales</taxon>
        <taxon>Anaerolineaceae</taxon>
        <taxon>Longilinea</taxon>
    </lineage>
</organism>
<dbReference type="RefSeq" id="WP_075072719.1">
    <property type="nucleotide sequence ID" value="NZ_DF967972.1"/>
</dbReference>